<evidence type="ECO:0000313" key="3">
    <source>
        <dbReference type="Proteomes" id="UP001219518"/>
    </source>
</evidence>
<feature type="region of interest" description="Disordered" evidence="1">
    <location>
        <begin position="389"/>
        <end position="415"/>
    </location>
</feature>
<evidence type="ECO:0000313" key="2">
    <source>
        <dbReference type="EMBL" id="KAK3925385.1"/>
    </source>
</evidence>
<comment type="caution">
    <text evidence="2">The sequence shown here is derived from an EMBL/GenBank/DDBJ whole genome shotgun (WGS) entry which is preliminary data.</text>
</comment>
<reference evidence="2" key="1">
    <citation type="submission" date="2021-07" db="EMBL/GenBank/DDBJ databases">
        <authorList>
            <person name="Catto M.A."/>
            <person name="Jacobson A."/>
            <person name="Kennedy G."/>
            <person name="Labadie P."/>
            <person name="Hunt B.G."/>
            <person name="Srinivasan R."/>
        </authorList>
    </citation>
    <scope>NUCLEOTIDE SEQUENCE</scope>
    <source>
        <strain evidence="2">PL_HMW_Pooled</strain>
        <tissue evidence="2">Head</tissue>
    </source>
</reference>
<sequence>MSEGAFGFNHFNQNYQNQQYKNIVGTVCALLNRYKAVLEFVDRGVQQRALLKVEKISCKPEYNPEGLDDYPIDFFVSIGTIIKCLCHKFDETGEHKCGWYVAEVLAVGLNLLDPKLLNGLCDPMINRVGLVSQVDKRQAILTYTDDLDNQHDVLLLGSKMFISGKRVKAKQHLNKVITLNDKVYFDAVPVDAEENDKRFSWFATVGWKNIKPSIDYESVIPEADHILSVIKTISKNPKSQFIRGKGHIAHILSDEYGIAFGIVNDKGNHWQSILFHRSNVSIFKYYLTNEDSCTLLRRGDKIRFVAAAAPPAFSTQWVASYIGIDVVGAAKDLVYNTVFTSNKENLPISKSDYYPWVEKANVKKVVKFDLNLDCIPNDLPICLPIPVPESEDIATPKDKNIPTPKKSKTKGNKKK</sequence>
<feature type="compositionally biased region" description="Basic residues" evidence="1">
    <location>
        <begin position="405"/>
        <end position="415"/>
    </location>
</feature>
<accession>A0AAE1LN01</accession>
<evidence type="ECO:0000256" key="1">
    <source>
        <dbReference type="SAM" id="MobiDB-lite"/>
    </source>
</evidence>
<dbReference type="Proteomes" id="UP001219518">
    <property type="component" value="Unassembled WGS sequence"/>
</dbReference>
<keyword evidence="3" id="KW-1185">Reference proteome</keyword>
<dbReference type="EMBL" id="JAHWGI010001227">
    <property type="protein sequence ID" value="KAK3925385.1"/>
    <property type="molecule type" value="Genomic_DNA"/>
</dbReference>
<proteinExistence type="predicted"/>
<organism evidence="2 3">
    <name type="scientific">Frankliniella fusca</name>
    <dbReference type="NCBI Taxonomy" id="407009"/>
    <lineage>
        <taxon>Eukaryota</taxon>
        <taxon>Metazoa</taxon>
        <taxon>Ecdysozoa</taxon>
        <taxon>Arthropoda</taxon>
        <taxon>Hexapoda</taxon>
        <taxon>Insecta</taxon>
        <taxon>Pterygota</taxon>
        <taxon>Neoptera</taxon>
        <taxon>Paraneoptera</taxon>
        <taxon>Thysanoptera</taxon>
        <taxon>Terebrantia</taxon>
        <taxon>Thripoidea</taxon>
        <taxon>Thripidae</taxon>
        <taxon>Frankliniella</taxon>
    </lineage>
</organism>
<gene>
    <name evidence="2" type="ORF">KUF71_013592</name>
</gene>
<reference evidence="2" key="2">
    <citation type="journal article" date="2023" name="BMC Genomics">
        <title>Pest status, molecular evolution, and epigenetic factors derived from the genome assembly of Frankliniella fusca, a thysanopteran phytovirus vector.</title>
        <authorList>
            <person name="Catto M.A."/>
            <person name="Labadie P.E."/>
            <person name="Jacobson A.L."/>
            <person name="Kennedy G.G."/>
            <person name="Srinivasan R."/>
            <person name="Hunt B.G."/>
        </authorList>
    </citation>
    <scope>NUCLEOTIDE SEQUENCE</scope>
    <source>
        <strain evidence="2">PL_HMW_Pooled</strain>
    </source>
</reference>
<protein>
    <submittedName>
        <fullName evidence="2">Enoyl-CoA hydratase, mitochondrial</fullName>
    </submittedName>
</protein>
<name>A0AAE1LN01_9NEOP</name>
<dbReference type="AlphaFoldDB" id="A0AAE1LN01"/>